<dbReference type="EMBL" id="LS992241">
    <property type="protein sequence ID" value="SYX81736.1"/>
    <property type="molecule type" value="Genomic_DNA"/>
</dbReference>
<proteinExistence type="predicted"/>
<accession>A0A383R5Y4</accession>
<dbReference type="AlphaFoldDB" id="A0A383R5Y4"/>
<evidence type="ECO:0000313" key="2">
    <source>
        <dbReference type="Proteomes" id="UP000304148"/>
    </source>
</evidence>
<sequence>MHHTEMGLVASYSALYNLLVCQNYKEKSRGNISYEEIAFVHDSYMYKYECWIQYP</sequence>
<organism evidence="1 2">
    <name type="scientific">Paenibacillus alvei</name>
    <name type="common">Bacillus alvei</name>
    <dbReference type="NCBI Taxonomy" id="44250"/>
    <lineage>
        <taxon>Bacteria</taxon>
        <taxon>Bacillati</taxon>
        <taxon>Bacillota</taxon>
        <taxon>Bacilli</taxon>
        <taxon>Bacillales</taxon>
        <taxon>Paenibacillaceae</taxon>
        <taxon>Paenibacillus</taxon>
    </lineage>
</organism>
<name>A0A383R5Y4_PAEAL</name>
<dbReference type="Proteomes" id="UP000304148">
    <property type="component" value="Chromosome"/>
</dbReference>
<evidence type="ECO:0000313" key="1">
    <source>
        <dbReference type="EMBL" id="SYX81736.1"/>
    </source>
</evidence>
<gene>
    <name evidence="1" type="ORF">PBLR_10156</name>
</gene>
<protein>
    <submittedName>
        <fullName evidence="1">Uncharacterized protein</fullName>
    </submittedName>
</protein>
<reference evidence="2" key="1">
    <citation type="submission" date="2018-08" db="EMBL/GenBank/DDBJ databases">
        <authorList>
            <person name="Chevrot R."/>
        </authorList>
    </citation>
    <scope>NUCLEOTIDE SEQUENCE [LARGE SCALE GENOMIC DNA]</scope>
</reference>